<sequence length="71" mass="8277">MCQWCETAGHRVDPESLFYLDGHHIIRRSRGGGNDISNAYLCHRMCHTEITDKNVDVLKYPTKELWEAKDD</sequence>
<dbReference type="AlphaFoldDB" id="A0A6M3LIV4"/>
<dbReference type="GO" id="GO:0003676">
    <property type="term" value="F:nucleic acid binding"/>
    <property type="evidence" value="ECO:0007669"/>
    <property type="project" value="InterPro"/>
</dbReference>
<accession>A0A6M3LIV4</accession>
<dbReference type="InterPro" id="IPR003615">
    <property type="entry name" value="HNH_nuc"/>
</dbReference>
<dbReference type="InterPro" id="IPR002711">
    <property type="entry name" value="HNH"/>
</dbReference>
<keyword evidence="2" id="KW-0255">Endonuclease</keyword>
<dbReference type="Gene3D" id="1.10.30.50">
    <property type="match status" value="1"/>
</dbReference>
<keyword evidence="2" id="KW-0540">Nuclease</keyword>
<protein>
    <submittedName>
        <fullName evidence="2">Putative homing endonuclease</fullName>
    </submittedName>
</protein>
<gene>
    <name evidence="2" type="ORF">MM415B03765_0004</name>
</gene>
<dbReference type="Pfam" id="PF01844">
    <property type="entry name" value="HNH"/>
    <property type="match status" value="1"/>
</dbReference>
<reference evidence="2" key="1">
    <citation type="submission" date="2020-03" db="EMBL/GenBank/DDBJ databases">
        <title>The deep terrestrial virosphere.</title>
        <authorList>
            <person name="Holmfeldt K."/>
            <person name="Nilsson E."/>
            <person name="Simone D."/>
            <person name="Lopez-Fernandez M."/>
            <person name="Wu X."/>
            <person name="de Brujin I."/>
            <person name="Lundin D."/>
            <person name="Andersson A."/>
            <person name="Bertilsson S."/>
            <person name="Dopson M."/>
        </authorList>
    </citation>
    <scope>NUCLEOTIDE SEQUENCE</scope>
    <source>
        <strain evidence="2">MM415B03765</strain>
    </source>
</reference>
<name>A0A6M3LIV4_9ZZZZ</name>
<feature type="domain" description="HNH" evidence="1">
    <location>
        <begin position="2"/>
        <end position="52"/>
    </location>
</feature>
<evidence type="ECO:0000259" key="1">
    <source>
        <dbReference type="Pfam" id="PF01844"/>
    </source>
</evidence>
<dbReference type="GO" id="GO:0004519">
    <property type="term" value="F:endonuclease activity"/>
    <property type="evidence" value="ECO:0007669"/>
    <property type="project" value="UniProtKB-KW"/>
</dbReference>
<dbReference type="EMBL" id="MT143258">
    <property type="protein sequence ID" value="QJA94750.1"/>
    <property type="molecule type" value="Genomic_DNA"/>
</dbReference>
<organism evidence="2">
    <name type="scientific">viral metagenome</name>
    <dbReference type="NCBI Taxonomy" id="1070528"/>
    <lineage>
        <taxon>unclassified sequences</taxon>
        <taxon>metagenomes</taxon>
        <taxon>organismal metagenomes</taxon>
    </lineage>
</organism>
<dbReference type="GO" id="GO:0008270">
    <property type="term" value="F:zinc ion binding"/>
    <property type="evidence" value="ECO:0007669"/>
    <property type="project" value="InterPro"/>
</dbReference>
<dbReference type="CDD" id="cd00085">
    <property type="entry name" value="HNHc"/>
    <property type="match status" value="1"/>
</dbReference>
<evidence type="ECO:0000313" key="2">
    <source>
        <dbReference type="EMBL" id="QJA94750.1"/>
    </source>
</evidence>
<keyword evidence="2" id="KW-0378">Hydrolase</keyword>
<proteinExistence type="predicted"/>